<dbReference type="EMBL" id="CANHGI010000003">
    <property type="protein sequence ID" value="CAI5446136.1"/>
    <property type="molecule type" value="Genomic_DNA"/>
</dbReference>
<protein>
    <recommendedName>
        <fullName evidence="5">ZP domain-containing protein</fullName>
    </recommendedName>
</protein>
<evidence type="ECO:0000256" key="1">
    <source>
        <dbReference type="SAM" id="Phobius"/>
    </source>
</evidence>
<evidence type="ECO:0000313" key="4">
    <source>
        <dbReference type="Proteomes" id="UP001152747"/>
    </source>
</evidence>
<evidence type="ECO:0008006" key="5">
    <source>
        <dbReference type="Google" id="ProtNLM"/>
    </source>
</evidence>
<evidence type="ECO:0000256" key="2">
    <source>
        <dbReference type="SAM" id="SignalP"/>
    </source>
</evidence>
<feature type="signal peptide" evidence="2">
    <location>
        <begin position="1"/>
        <end position="18"/>
    </location>
</feature>
<gene>
    <name evidence="3" type="ORF">CAMP_LOCUS8773</name>
</gene>
<name>A0A9P1IL86_9PELO</name>
<keyword evidence="1" id="KW-0472">Membrane</keyword>
<keyword evidence="2" id="KW-0732">Signal</keyword>
<evidence type="ECO:0000313" key="3">
    <source>
        <dbReference type="EMBL" id="CAI5446136.1"/>
    </source>
</evidence>
<organism evidence="3 4">
    <name type="scientific">Caenorhabditis angaria</name>
    <dbReference type="NCBI Taxonomy" id="860376"/>
    <lineage>
        <taxon>Eukaryota</taxon>
        <taxon>Metazoa</taxon>
        <taxon>Ecdysozoa</taxon>
        <taxon>Nematoda</taxon>
        <taxon>Chromadorea</taxon>
        <taxon>Rhabditida</taxon>
        <taxon>Rhabditina</taxon>
        <taxon>Rhabditomorpha</taxon>
        <taxon>Rhabditoidea</taxon>
        <taxon>Rhabditidae</taxon>
        <taxon>Peloderinae</taxon>
        <taxon>Caenorhabditis</taxon>
    </lineage>
</organism>
<dbReference type="Proteomes" id="UP001152747">
    <property type="component" value="Unassembled WGS sequence"/>
</dbReference>
<feature type="chain" id="PRO_5040269539" description="ZP domain-containing protein" evidence="2">
    <location>
        <begin position="19"/>
        <end position="279"/>
    </location>
</feature>
<keyword evidence="1" id="KW-1133">Transmembrane helix</keyword>
<keyword evidence="4" id="KW-1185">Reference proteome</keyword>
<accession>A0A9P1IL86</accession>
<dbReference type="AlphaFoldDB" id="A0A9P1IL86"/>
<proteinExistence type="predicted"/>
<sequence length="279" mass="32265">MIIRNIIIIDLWIFLIFCKNTTVDLSEIEEDCSSSKDVDSFCPSFPDPISNQSFGENINSVCDVRNSTIFNKCLFPSFSCVRIQVSLDLYIFGCMEVDQRGSVRPVVFESDNSIKTDDTNSIAVSKSCPEKRPNNSNTFQTMVTFENRSFLSNISCCYINCTRNYSFDVTSFLEQNEPKHGLHAVFRTPIVQSIITALLIIICSCHIYEKLKQRMTMKALLKLRHRRKKKRDEFASESDKTQTEKEKKSIVPKCFRRKKDLTKKDKEKGFEFLLPHKQV</sequence>
<feature type="transmembrane region" description="Helical" evidence="1">
    <location>
        <begin position="190"/>
        <end position="208"/>
    </location>
</feature>
<comment type="caution">
    <text evidence="3">The sequence shown here is derived from an EMBL/GenBank/DDBJ whole genome shotgun (WGS) entry which is preliminary data.</text>
</comment>
<keyword evidence="1" id="KW-0812">Transmembrane</keyword>
<dbReference type="OrthoDB" id="5794000at2759"/>
<reference evidence="3" key="1">
    <citation type="submission" date="2022-11" db="EMBL/GenBank/DDBJ databases">
        <authorList>
            <person name="Kikuchi T."/>
        </authorList>
    </citation>
    <scope>NUCLEOTIDE SEQUENCE</scope>
    <source>
        <strain evidence="3">PS1010</strain>
    </source>
</reference>